<organism evidence="1 2">
    <name type="scientific">Algoriphagus antarcticus</name>
    <dbReference type="NCBI Taxonomy" id="238540"/>
    <lineage>
        <taxon>Bacteria</taxon>
        <taxon>Pseudomonadati</taxon>
        <taxon>Bacteroidota</taxon>
        <taxon>Cytophagia</taxon>
        <taxon>Cytophagales</taxon>
        <taxon>Cyclobacteriaceae</taxon>
        <taxon>Algoriphagus</taxon>
    </lineage>
</organism>
<dbReference type="Proteomes" id="UP000256405">
    <property type="component" value="Unassembled WGS sequence"/>
</dbReference>
<keyword evidence="2" id="KW-1185">Reference proteome</keyword>
<proteinExistence type="predicted"/>
<evidence type="ECO:0000313" key="2">
    <source>
        <dbReference type="Proteomes" id="UP000256405"/>
    </source>
</evidence>
<comment type="caution">
    <text evidence="1">The sequence shown here is derived from an EMBL/GenBank/DDBJ whole genome shotgun (WGS) entry which is preliminary data.</text>
</comment>
<accession>A0A3E0E3R8</accession>
<dbReference type="AlphaFoldDB" id="A0A3E0E3R8"/>
<evidence type="ECO:0000313" key="1">
    <source>
        <dbReference type="EMBL" id="REG91989.1"/>
    </source>
</evidence>
<sequence>MGAFYQKHRFVTDPQGNKIAVIVPIDEYEKILEKLDELEDIRLYDESKLADSEYLFRII</sequence>
<gene>
    <name evidence="1" type="ORF">C8N25_10366</name>
</gene>
<evidence type="ECO:0008006" key="3">
    <source>
        <dbReference type="Google" id="ProtNLM"/>
    </source>
</evidence>
<protein>
    <recommendedName>
        <fullName evidence="3">Antitoxin Phd_YefM of type II toxin-antitoxin system</fullName>
    </recommendedName>
</protein>
<name>A0A3E0E3R8_9BACT</name>
<dbReference type="EMBL" id="QUNF01000003">
    <property type="protein sequence ID" value="REG91989.1"/>
    <property type="molecule type" value="Genomic_DNA"/>
</dbReference>
<dbReference type="RefSeq" id="WP_086539438.1">
    <property type="nucleotide sequence ID" value="NZ_MSSW01000001.1"/>
</dbReference>
<reference evidence="1 2" key="1">
    <citation type="submission" date="2018-08" db="EMBL/GenBank/DDBJ databases">
        <title>Genomic Encyclopedia of Archaeal and Bacterial Type Strains, Phase II (KMG-II): from individual species to whole genera.</title>
        <authorList>
            <person name="Goeker M."/>
        </authorList>
    </citation>
    <scope>NUCLEOTIDE SEQUENCE [LARGE SCALE GENOMIC DNA]</scope>
    <source>
        <strain evidence="1 2">DSM 15986</strain>
    </source>
</reference>
<dbReference type="Pfam" id="PF18506">
    <property type="entry name" value="RelB-like"/>
    <property type="match status" value="1"/>
</dbReference>
<dbReference type="InterPro" id="IPR049537">
    <property type="entry name" value="RelB-like"/>
</dbReference>